<feature type="compositionally biased region" description="Polar residues" evidence="1">
    <location>
        <begin position="167"/>
        <end position="181"/>
    </location>
</feature>
<evidence type="ECO:0000256" key="1">
    <source>
        <dbReference type="SAM" id="MobiDB-lite"/>
    </source>
</evidence>
<name>A0A7W7KEL9_PSENT</name>
<dbReference type="Proteomes" id="UP000566995">
    <property type="component" value="Unassembled WGS sequence"/>
</dbReference>
<feature type="region of interest" description="Disordered" evidence="1">
    <location>
        <begin position="390"/>
        <end position="413"/>
    </location>
</feature>
<gene>
    <name evidence="2" type="ORF">HNP46_000227</name>
</gene>
<sequence>MAHEDDEFSFPEDDHNAAYPTDNGHDAGKADDDDYFGKEADDASADFQDGEPDEEHDIYGGNEPTIDTTRPEAPPKKSFLGSPLGMGVVGIGVLVATTVGLVAYSNVKANQAQAEEDSAPKPTAGANIGAAVQVPAPQIRAPKPAPQQVEGLGQLQPTRPSGVEGLNFNSPAPTPRPQQASADAGLGMPMELNGRPTPAESYNSVSPETLAPSDLLKLREALEANTAATSKIGQKVDEAQTTVQKLDATVSVQGAAQVQLSSKVDAVTAKADATQAQLDAILAANKGVLKQPAPPIKVVPENTDPKAAGRNRLAGFKIVDTSKTGKMAIVQRQQDSRLITLFEGETLDSTSGKLKVAEVVNNGALLLLGEKSYIDGELQELPLVVKQEVKPKAKPAPKRESRRESRPAPTPAPVVRKVEYVSGATVNAVIDEGRTFGIMDDKGSFEIYRVGDSYKGVGVVKGLSADGQLQVGEKLIKVIK</sequence>
<feature type="compositionally biased region" description="Acidic residues" evidence="1">
    <location>
        <begin position="1"/>
        <end position="11"/>
    </location>
</feature>
<dbReference type="AlphaFoldDB" id="A0A7W7KEL9"/>
<evidence type="ECO:0000313" key="3">
    <source>
        <dbReference type="Proteomes" id="UP000566995"/>
    </source>
</evidence>
<evidence type="ECO:0000313" key="2">
    <source>
        <dbReference type="EMBL" id="MBB4861416.1"/>
    </source>
</evidence>
<protein>
    <submittedName>
        <fullName evidence="2">Uncharacterized protein</fullName>
    </submittedName>
</protein>
<dbReference type="RefSeq" id="WP_184585683.1">
    <property type="nucleotide sequence ID" value="NZ_JACHLI010000001.1"/>
</dbReference>
<proteinExistence type="predicted"/>
<organism evidence="2 3">
    <name type="scientific">Pseudomonas nitroreducens</name>
    <dbReference type="NCBI Taxonomy" id="46680"/>
    <lineage>
        <taxon>Bacteria</taxon>
        <taxon>Pseudomonadati</taxon>
        <taxon>Pseudomonadota</taxon>
        <taxon>Gammaproteobacteria</taxon>
        <taxon>Pseudomonadales</taxon>
        <taxon>Pseudomonadaceae</taxon>
        <taxon>Pseudomonas</taxon>
    </lineage>
</organism>
<feature type="region of interest" description="Disordered" evidence="1">
    <location>
        <begin position="141"/>
        <end position="207"/>
    </location>
</feature>
<feature type="region of interest" description="Disordered" evidence="1">
    <location>
        <begin position="1"/>
        <end position="78"/>
    </location>
</feature>
<feature type="compositionally biased region" description="Basic and acidic residues" evidence="1">
    <location>
        <begin position="23"/>
        <end position="41"/>
    </location>
</feature>
<accession>A0A7W7KEL9</accession>
<comment type="caution">
    <text evidence="2">The sequence shown here is derived from an EMBL/GenBank/DDBJ whole genome shotgun (WGS) entry which is preliminary data.</text>
</comment>
<feature type="compositionally biased region" description="Basic and acidic residues" evidence="1">
    <location>
        <begin position="390"/>
        <end position="406"/>
    </location>
</feature>
<dbReference type="EMBL" id="JACHLI010000001">
    <property type="protein sequence ID" value="MBB4861416.1"/>
    <property type="molecule type" value="Genomic_DNA"/>
</dbReference>
<feature type="compositionally biased region" description="Acidic residues" evidence="1">
    <location>
        <begin position="42"/>
        <end position="56"/>
    </location>
</feature>
<reference evidence="2 3" key="1">
    <citation type="submission" date="2020-08" db="EMBL/GenBank/DDBJ databases">
        <title>Functional genomics of gut bacteria from endangered species of beetles.</title>
        <authorList>
            <person name="Carlos-Shanley C."/>
        </authorList>
    </citation>
    <scope>NUCLEOTIDE SEQUENCE [LARGE SCALE GENOMIC DNA]</scope>
    <source>
        <strain evidence="2 3">S00179</strain>
    </source>
</reference>